<accession>A0A9P4SDR6</accession>
<dbReference type="GO" id="GO:0016020">
    <property type="term" value="C:membrane"/>
    <property type="evidence" value="ECO:0007669"/>
    <property type="project" value="UniProtKB-SubCell"/>
</dbReference>
<dbReference type="Proteomes" id="UP000799429">
    <property type="component" value="Unassembled WGS sequence"/>
</dbReference>
<evidence type="ECO:0000313" key="8">
    <source>
        <dbReference type="EMBL" id="KAF2840730.1"/>
    </source>
</evidence>
<dbReference type="InterPro" id="IPR001104">
    <property type="entry name" value="3-oxo-5_a-steroid_4-DH_C"/>
</dbReference>
<comment type="subcellular location">
    <subcellularLocation>
        <location evidence="1">Membrane</location>
        <topology evidence="1">Multi-pass membrane protein</topology>
    </subcellularLocation>
</comment>
<dbReference type="PANTHER" id="PTHR10556:SF43">
    <property type="entry name" value="STEROID 5-ALPHA-REDUCTASE DET2"/>
    <property type="match status" value="1"/>
</dbReference>
<keyword evidence="9" id="KW-1185">Reference proteome</keyword>
<proteinExistence type="inferred from homology"/>
<gene>
    <name evidence="8" type="ORF">M501DRAFT_929953</name>
</gene>
<keyword evidence="5 6" id="KW-0472">Membrane</keyword>
<feature type="transmembrane region" description="Helical" evidence="6">
    <location>
        <begin position="86"/>
        <end position="105"/>
    </location>
</feature>
<dbReference type="PIRSF" id="PIRSF015596">
    <property type="entry name" value="5_alpha-SR2"/>
    <property type="match status" value="1"/>
</dbReference>
<dbReference type="InterPro" id="IPR039357">
    <property type="entry name" value="SRD5A/TECR"/>
</dbReference>
<dbReference type="EMBL" id="MU006092">
    <property type="protein sequence ID" value="KAF2840730.1"/>
    <property type="molecule type" value="Genomic_DNA"/>
</dbReference>
<evidence type="ECO:0000256" key="1">
    <source>
        <dbReference type="ARBA" id="ARBA00004141"/>
    </source>
</evidence>
<keyword evidence="3 6" id="KW-0812">Transmembrane</keyword>
<evidence type="ECO:0000313" key="9">
    <source>
        <dbReference type="Proteomes" id="UP000799429"/>
    </source>
</evidence>
<keyword evidence="4 6" id="KW-1133">Transmembrane helix</keyword>
<dbReference type="GO" id="GO:0003865">
    <property type="term" value="F:3-oxo-5-alpha-steroid 4-dehydrogenase activity"/>
    <property type="evidence" value="ECO:0007669"/>
    <property type="project" value="InterPro"/>
</dbReference>
<evidence type="ECO:0000256" key="3">
    <source>
        <dbReference type="ARBA" id="ARBA00022692"/>
    </source>
</evidence>
<comment type="caution">
    <text evidence="8">The sequence shown here is derived from an EMBL/GenBank/DDBJ whole genome shotgun (WGS) entry which is preliminary data.</text>
</comment>
<reference evidence="8" key="1">
    <citation type="journal article" date="2020" name="Stud. Mycol.">
        <title>101 Dothideomycetes genomes: a test case for predicting lifestyles and emergence of pathogens.</title>
        <authorList>
            <person name="Haridas S."/>
            <person name="Albert R."/>
            <person name="Binder M."/>
            <person name="Bloem J."/>
            <person name="Labutti K."/>
            <person name="Salamov A."/>
            <person name="Andreopoulos B."/>
            <person name="Baker S."/>
            <person name="Barry K."/>
            <person name="Bills G."/>
            <person name="Bluhm B."/>
            <person name="Cannon C."/>
            <person name="Castanera R."/>
            <person name="Culley D."/>
            <person name="Daum C."/>
            <person name="Ezra D."/>
            <person name="Gonzalez J."/>
            <person name="Henrissat B."/>
            <person name="Kuo A."/>
            <person name="Liang C."/>
            <person name="Lipzen A."/>
            <person name="Lutzoni F."/>
            <person name="Magnuson J."/>
            <person name="Mondo S."/>
            <person name="Nolan M."/>
            <person name="Ohm R."/>
            <person name="Pangilinan J."/>
            <person name="Park H.-J."/>
            <person name="Ramirez L."/>
            <person name="Alfaro M."/>
            <person name="Sun H."/>
            <person name="Tritt A."/>
            <person name="Yoshinaga Y."/>
            <person name="Zwiers L.-H."/>
            <person name="Turgeon B."/>
            <person name="Goodwin S."/>
            <person name="Spatafora J."/>
            <person name="Crous P."/>
            <person name="Grigoriev I."/>
        </authorList>
    </citation>
    <scope>NUCLEOTIDE SEQUENCE</scope>
    <source>
        <strain evidence="8">CBS 101060</strain>
    </source>
</reference>
<evidence type="ECO:0000259" key="7">
    <source>
        <dbReference type="Pfam" id="PF02544"/>
    </source>
</evidence>
<dbReference type="InterPro" id="IPR016636">
    <property type="entry name" value="3-oxo-5-alpha-steroid_4-DH"/>
</dbReference>
<feature type="transmembrane region" description="Helical" evidence="6">
    <location>
        <begin position="154"/>
        <end position="174"/>
    </location>
</feature>
<organism evidence="8 9">
    <name type="scientific">Patellaria atrata CBS 101060</name>
    <dbReference type="NCBI Taxonomy" id="1346257"/>
    <lineage>
        <taxon>Eukaryota</taxon>
        <taxon>Fungi</taxon>
        <taxon>Dikarya</taxon>
        <taxon>Ascomycota</taxon>
        <taxon>Pezizomycotina</taxon>
        <taxon>Dothideomycetes</taxon>
        <taxon>Dothideomycetes incertae sedis</taxon>
        <taxon>Patellariales</taxon>
        <taxon>Patellariaceae</taxon>
        <taxon>Patellaria</taxon>
    </lineage>
</organism>
<dbReference type="GO" id="GO:0008202">
    <property type="term" value="P:steroid metabolic process"/>
    <property type="evidence" value="ECO:0007669"/>
    <property type="project" value="InterPro"/>
</dbReference>
<evidence type="ECO:0000256" key="5">
    <source>
        <dbReference type="ARBA" id="ARBA00023136"/>
    </source>
</evidence>
<feature type="transmembrane region" description="Helical" evidence="6">
    <location>
        <begin position="55"/>
        <end position="74"/>
    </location>
</feature>
<feature type="domain" description="3-oxo-5-alpha-steroid 4-dehydrogenase C-terminal" evidence="7">
    <location>
        <begin position="117"/>
        <end position="286"/>
    </location>
</feature>
<comment type="similarity">
    <text evidence="2">Belongs to the steroid 5-alpha reductase family.</text>
</comment>
<dbReference type="OrthoDB" id="5788137at2759"/>
<evidence type="ECO:0000256" key="2">
    <source>
        <dbReference type="ARBA" id="ARBA00007742"/>
    </source>
</evidence>
<dbReference type="AlphaFoldDB" id="A0A9P4SDR6"/>
<evidence type="ECO:0000256" key="4">
    <source>
        <dbReference type="ARBA" id="ARBA00022989"/>
    </source>
</evidence>
<sequence length="287" mass="33468">MLLIQDWFPPSRENWELILKVWQWFPIVTTLQWVLEWYPAGKTSNSSPLNLPGKFAWAAMESPGFITLLYIMYTLPEQEGLSSLPWQNWTMVALFTIHYIYRALLSPLLLNPTMSPIHVSIASLAVLFQLSNALSLGGWLGGHGPVTPHDWAGHLPYFFLGFLIWTLGLALNIFHDEDLREIRRAAMRKQQRVAKEQGKPVESVQKIYMVPKNGLFRWILFPHYLCEWVEWTGFWMMGGWHCMPARFFVQNEVATMFPRALQGWRWYVERFGREKIGSRKAIIPGML</sequence>
<dbReference type="Pfam" id="PF02544">
    <property type="entry name" value="Steroid_dh"/>
    <property type="match status" value="1"/>
</dbReference>
<feature type="transmembrane region" description="Helical" evidence="6">
    <location>
        <begin position="117"/>
        <end position="142"/>
    </location>
</feature>
<name>A0A9P4SDR6_9PEZI</name>
<dbReference type="PROSITE" id="PS50244">
    <property type="entry name" value="S5A_REDUCTASE"/>
    <property type="match status" value="1"/>
</dbReference>
<protein>
    <submittedName>
        <fullName evidence="8">3-oxo-5-alpha-steroid 4-dehydrogenase-like protein</fullName>
    </submittedName>
</protein>
<dbReference type="PANTHER" id="PTHR10556">
    <property type="entry name" value="3-OXO-5-ALPHA-STEROID 4-DEHYDROGENASE"/>
    <property type="match status" value="1"/>
</dbReference>
<evidence type="ECO:0000256" key="6">
    <source>
        <dbReference type="SAM" id="Phobius"/>
    </source>
</evidence>